<dbReference type="InterPro" id="IPR011545">
    <property type="entry name" value="DEAD/DEAH_box_helicase_dom"/>
</dbReference>
<dbReference type="InterPro" id="IPR004179">
    <property type="entry name" value="Sec63-dom"/>
</dbReference>
<dbReference type="OrthoDB" id="5575at2759"/>
<dbReference type="Proteomes" id="UP000002313">
    <property type="component" value="Chromosome VI"/>
</dbReference>
<evidence type="ECO:0000313" key="7">
    <source>
        <dbReference type="EMBL" id="ADM11692.2"/>
    </source>
</evidence>
<dbReference type="Pfam" id="PF02889">
    <property type="entry name" value="Sec63"/>
    <property type="match status" value="1"/>
</dbReference>
<gene>
    <name evidence="7" type="ORF">Eint_060850</name>
</gene>
<feature type="domain" description="Helicase ATP-binding" evidence="5">
    <location>
        <begin position="253"/>
        <end position="417"/>
    </location>
</feature>
<evidence type="ECO:0000256" key="3">
    <source>
        <dbReference type="ARBA" id="ARBA00022806"/>
    </source>
</evidence>
<dbReference type="SMART" id="SM00487">
    <property type="entry name" value="DEXDc"/>
    <property type="match status" value="1"/>
</dbReference>
<dbReference type="GO" id="GO:0003676">
    <property type="term" value="F:nucleic acid binding"/>
    <property type="evidence" value="ECO:0007669"/>
    <property type="project" value="InterPro"/>
</dbReference>
<dbReference type="KEGG" id="ein:Eint_060850"/>
<dbReference type="Gene3D" id="3.40.50.300">
    <property type="entry name" value="P-loop containing nucleotide triphosphate hydrolases"/>
    <property type="match status" value="2"/>
</dbReference>
<dbReference type="PROSITE" id="PS51194">
    <property type="entry name" value="HELICASE_CTER"/>
    <property type="match status" value="1"/>
</dbReference>
<proteinExistence type="predicted"/>
<keyword evidence="3 7" id="KW-0347">Helicase</keyword>
<sequence length="1474" mass="167267">MGFESTGDLGYTDYFERLGTVVGRSDELVVRRVMEVLCGDVSCKQEIVEEVIGKSLAREDFEEMVKLTERFLNRDTKKIDFEDVELFDVLFTLREKKRLLEIIRKSTDLEKDLLRALGGRKMYFMRYILDNKKMFEHFLGYQLFPDTRREIQKLMRSEGGPPAFIKYIDSDVLSLMKGSKVIDLEKTSDASGTHMIRGEYPTGSSVRYEDGAKIVFVPGQKVDVEFDGEPPENVKRLFGRNFVFNYVQSVVQSSVLKGDGNVLVCAPTGSGKTVIGMMCILKEIEARKKVRVGYIAPMKALAREICKTIGKVFSKHEVSVVEHTSDIYSGYRRLEQAGVIVSTPEKFDILTRNTDLRFDLVIIDEIHIIGDSRGATIEAIVARMAMQKKCRIVGLSATLPNYMDVGTFIGCRDSDIFHFGPEFRKNAIDYELINVGMKEREMGVVIEKTLENLELDKPVIVFVHSRSETLEVASEIRRYMEKTSDLEVDVSAGVRELLKYRVGIHHAGLDKKTRQTVENLYRDGKIDVMVCTATLAWGVNLPGKTVIVKGTEVYDTSCGWKAIKQIEMLQMFGRAGRFGDGRCKGILVSSKDNEFLIQRSIDSRLLPGLCDCLNAEIVRGMRRFEEMVDWFKHTFYYTRLVKMNREPGKMVKSLVYSALKLLEGAGLIVLEPDIHPTAVGEVASRYYIYYKDAKRLFDGLSQNMLESSLLQILEGTREFSDLNGNEKEMESLKDLVPIPTESIFGLQVQCYIANRMNSAPLSQNLCRVFRALFEIGMRKKLGIAKTILGWCKAAEHRIFPYQTPLRHFTDDVEVLRSLEMKEIPFKVLEVLGKDGLDEIGIGGSIIVEALKYVPKFNISPSIRVAAPGNYVISIGIEKTFCDSKIESNMYHLFITDSKESSLVVCDTVIFQKECEYVCQNYGVCTDSPFLNIYLLSSHYLCPIHPVTLDLRSSMESSPSVFSRVWRSFMEKKASGMNNCVKLDLFHNEISTEVVVVPSYAEKRRLMLLGYRAYTYEEFVSWRVISGPVTIVEVDGIISNHLIEACMAHCIIRNIRMVLVGLPFTTGGGIESIGKIEKNLKEIGVEVCESYSPTYHGQLFDFKIRIIENIRGVDVEESSCLIICSTMKMIGYFKKFFEDARIASEYTGIHKGVYFATKRVVDLWVDRRWSPEVSQVHIVGTDYYDHETSSYVDYSLADVKRYSLLGKKAVLYVRESKKALYFGNGTVPLHYCSSERKELYLYPYWLGCKPEKSQGSSLFVKDQELTRYGMILCKYCVGIDTVEMFIEKAKDKMGLKSIRALVCGAGELVLDVDPDELEALSKTGVDLSFGKAYGMTSYVLDMSEGDERILQQYAGSILPVVNRLYLCLVEVSLEKMYLKTAFNTMFGLQNIMSVFIEDKDKFYNAKLCGGAVLIEVLSVPRSPMGWVVFFLFDGSKESEIIYIECPGTYSTSWNHKICYVMSDSYPGFEKIEDKA</sequence>
<keyword evidence="2" id="KW-0378">Hydrolase</keyword>
<dbReference type="Pfam" id="PF00270">
    <property type="entry name" value="DEAD"/>
    <property type="match status" value="1"/>
</dbReference>
<evidence type="ECO:0000259" key="5">
    <source>
        <dbReference type="PROSITE" id="PS51192"/>
    </source>
</evidence>
<feature type="domain" description="Helicase C-terminal" evidence="6">
    <location>
        <begin position="445"/>
        <end position="625"/>
    </location>
</feature>
<dbReference type="PANTHER" id="PTHR47961">
    <property type="entry name" value="DNA POLYMERASE THETA, PUTATIVE (AFU_ORTHOLOGUE AFUA_1G05260)-RELATED"/>
    <property type="match status" value="1"/>
</dbReference>
<evidence type="ECO:0000259" key="6">
    <source>
        <dbReference type="PROSITE" id="PS51194"/>
    </source>
</evidence>
<dbReference type="RefSeq" id="XP_003073052.2">
    <property type="nucleotide sequence ID" value="XM_003073006.2"/>
</dbReference>
<evidence type="ECO:0000256" key="2">
    <source>
        <dbReference type="ARBA" id="ARBA00022801"/>
    </source>
</evidence>
<dbReference type="InterPro" id="IPR001650">
    <property type="entry name" value="Helicase_C-like"/>
</dbReference>
<evidence type="ECO:0000256" key="4">
    <source>
        <dbReference type="ARBA" id="ARBA00022840"/>
    </source>
</evidence>
<dbReference type="SMART" id="SM00490">
    <property type="entry name" value="HELICc"/>
    <property type="match status" value="1"/>
</dbReference>
<name>E0S7L3_ENCIT</name>
<dbReference type="Gene3D" id="1.10.3380.10">
    <property type="entry name" value="Sec63 N-terminal domain-like domain"/>
    <property type="match status" value="1"/>
</dbReference>
<evidence type="ECO:0000256" key="1">
    <source>
        <dbReference type="ARBA" id="ARBA00022741"/>
    </source>
</evidence>
<reference evidence="7 8" key="1">
    <citation type="journal article" date="2010" name="Nat. Commun.">
        <title>The complete sequence of the smallest known nuclear genome from the microsporidian Encephalitozoon intestinalis.</title>
        <authorList>
            <person name="Corradi N."/>
            <person name="Pombert J.-F."/>
            <person name="Farinelli L."/>
            <person name="Didier E.S."/>
            <person name="Keeling P.J."/>
        </authorList>
    </citation>
    <scope>NUCLEOTIDE SEQUENCE [LARGE SCALE GENOMIC DNA]</scope>
    <source>
        <strain evidence="7 8">ATCC 50506</strain>
    </source>
</reference>
<dbReference type="SUPFAM" id="SSF46785">
    <property type="entry name" value="Winged helix' DNA-binding domain"/>
    <property type="match status" value="1"/>
</dbReference>
<dbReference type="GO" id="GO:0004386">
    <property type="term" value="F:helicase activity"/>
    <property type="evidence" value="ECO:0007669"/>
    <property type="project" value="UniProtKB-KW"/>
</dbReference>
<dbReference type="VEuPathDB" id="MicrosporidiaDB:Eint_060850"/>
<protein>
    <submittedName>
        <fullName evidence="7">Pre-mRNA splicing helicase</fullName>
    </submittedName>
</protein>
<dbReference type="InterPro" id="IPR014001">
    <property type="entry name" value="Helicase_ATP-bd"/>
</dbReference>
<dbReference type="Gene3D" id="1.10.10.10">
    <property type="entry name" value="Winged helix-like DNA-binding domain superfamily/Winged helix DNA-binding domain"/>
    <property type="match status" value="1"/>
</dbReference>
<dbReference type="GO" id="GO:0005524">
    <property type="term" value="F:ATP binding"/>
    <property type="evidence" value="ECO:0007669"/>
    <property type="project" value="UniProtKB-KW"/>
</dbReference>
<organism evidence="7 8">
    <name type="scientific">Encephalitozoon intestinalis (strain ATCC 50506)</name>
    <name type="common">Microsporidian parasite</name>
    <name type="synonym">Septata intestinalis</name>
    <dbReference type="NCBI Taxonomy" id="876142"/>
    <lineage>
        <taxon>Eukaryota</taxon>
        <taxon>Fungi</taxon>
        <taxon>Fungi incertae sedis</taxon>
        <taxon>Microsporidia</taxon>
        <taxon>Unikaryonidae</taxon>
        <taxon>Encephalitozoon</taxon>
    </lineage>
</organism>
<dbReference type="Pfam" id="PF00271">
    <property type="entry name" value="Helicase_C"/>
    <property type="match status" value="1"/>
</dbReference>
<dbReference type="PROSITE" id="PS51192">
    <property type="entry name" value="HELICASE_ATP_BIND_1"/>
    <property type="match status" value="1"/>
</dbReference>
<keyword evidence="4" id="KW-0067">ATP-binding</keyword>
<reference evidence="7 8" key="2">
    <citation type="journal article" date="2012" name="Proc. Natl. Acad. Sci. U.S.A.">
        <title>Gain and loss of multiple functionally related, horizontally transferred genes in the reduced genomes of two microsporidian parasites.</title>
        <authorList>
            <person name="Pombert J.-F."/>
            <person name="Selman M."/>
            <person name="Burki F."/>
            <person name="Bardell F.T."/>
            <person name="Farinelli L."/>
            <person name="Solter L.F."/>
            <person name="Whitman D.W."/>
            <person name="Weiss L.M."/>
            <person name="Corradi N."/>
            <person name="Keeling P.J."/>
        </authorList>
    </citation>
    <scope>NUCLEOTIDE SEQUENCE [LARGE SCALE GENOMIC DNA]</scope>
    <source>
        <strain evidence="7 8">ATCC 50506</strain>
    </source>
</reference>
<dbReference type="InterPro" id="IPR036390">
    <property type="entry name" value="WH_DNA-bd_sf"/>
</dbReference>
<dbReference type="SUPFAM" id="SSF52540">
    <property type="entry name" value="P-loop containing nucleoside triphosphate hydrolases"/>
    <property type="match status" value="1"/>
</dbReference>
<dbReference type="EMBL" id="CP001947">
    <property type="protein sequence ID" value="ADM11692.2"/>
    <property type="molecule type" value="Genomic_DNA"/>
</dbReference>
<dbReference type="SMART" id="SM00973">
    <property type="entry name" value="Sec63"/>
    <property type="match status" value="1"/>
</dbReference>
<dbReference type="InterPro" id="IPR036388">
    <property type="entry name" value="WH-like_DNA-bd_sf"/>
</dbReference>
<dbReference type="InterPro" id="IPR050474">
    <property type="entry name" value="Hel308_SKI2-like"/>
</dbReference>
<keyword evidence="8" id="KW-1185">Reference proteome</keyword>
<dbReference type="GO" id="GO:0016787">
    <property type="term" value="F:hydrolase activity"/>
    <property type="evidence" value="ECO:0007669"/>
    <property type="project" value="UniProtKB-KW"/>
</dbReference>
<evidence type="ECO:0000313" key="8">
    <source>
        <dbReference type="Proteomes" id="UP000002313"/>
    </source>
</evidence>
<dbReference type="GeneID" id="9699374"/>
<keyword evidence="1" id="KW-0547">Nucleotide-binding</keyword>
<dbReference type="InterPro" id="IPR027417">
    <property type="entry name" value="P-loop_NTPase"/>
</dbReference>
<dbReference type="CDD" id="cd17921">
    <property type="entry name" value="DEXHc_Ski2"/>
    <property type="match status" value="1"/>
</dbReference>
<accession>E0S7L3</accession>
<dbReference type="PANTHER" id="PTHR47961:SF6">
    <property type="entry name" value="DNA-DIRECTED DNA POLYMERASE"/>
    <property type="match status" value="1"/>
</dbReference>
<dbReference type="HOGENOM" id="CLU_248096_0_0_1"/>